<protein>
    <submittedName>
        <fullName evidence="1">Uncharacterized protein</fullName>
    </submittedName>
</protein>
<dbReference type="Proteomes" id="UP001152795">
    <property type="component" value="Unassembled WGS sequence"/>
</dbReference>
<dbReference type="OrthoDB" id="6147018at2759"/>
<sequence>MLNRQLLAYVYIPIQRECDIFVSNWNSHRIRHQDDLSLPTGIPNHIFSFPEKYGGNHCGIPVTQDALEEVAEVLGLLEDNPEIYIHDERIKHACEQCLPEPSKVDSVSAKDAYLFLKQNISNDINSINSNFNSR</sequence>
<reference evidence="1" key="1">
    <citation type="submission" date="2020-04" db="EMBL/GenBank/DDBJ databases">
        <authorList>
            <person name="Alioto T."/>
            <person name="Alioto T."/>
            <person name="Gomez Garrido J."/>
        </authorList>
    </citation>
    <scope>NUCLEOTIDE SEQUENCE</scope>
    <source>
        <strain evidence="1">A484AB</strain>
    </source>
</reference>
<proteinExistence type="predicted"/>
<dbReference type="EMBL" id="CACRXK020000980">
    <property type="protein sequence ID" value="CAB3986219.1"/>
    <property type="molecule type" value="Genomic_DNA"/>
</dbReference>
<accession>A0A7D9HKQ5</accession>
<dbReference type="AlphaFoldDB" id="A0A7D9HKQ5"/>
<name>A0A7D9HKQ5_PARCT</name>
<organism evidence="1 2">
    <name type="scientific">Paramuricea clavata</name>
    <name type="common">Red gorgonian</name>
    <name type="synonym">Violescent sea-whip</name>
    <dbReference type="NCBI Taxonomy" id="317549"/>
    <lineage>
        <taxon>Eukaryota</taxon>
        <taxon>Metazoa</taxon>
        <taxon>Cnidaria</taxon>
        <taxon>Anthozoa</taxon>
        <taxon>Octocorallia</taxon>
        <taxon>Malacalcyonacea</taxon>
        <taxon>Plexauridae</taxon>
        <taxon>Paramuricea</taxon>
    </lineage>
</organism>
<comment type="caution">
    <text evidence="1">The sequence shown here is derived from an EMBL/GenBank/DDBJ whole genome shotgun (WGS) entry which is preliminary data.</text>
</comment>
<evidence type="ECO:0000313" key="1">
    <source>
        <dbReference type="EMBL" id="CAB3986219.1"/>
    </source>
</evidence>
<evidence type="ECO:0000313" key="2">
    <source>
        <dbReference type="Proteomes" id="UP001152795"/>
    </source>
</evidence>
<keyword evidence="2" id="KW-1185">Reference proteome</keyword>
<gene>
    <name evidence="1" type="ORF">PACLA_8A058109</name>
</gene>